<dbReference type="Proteomes" id="UP000091956">
    <property type="component" value="Unassembled WGS sequence"/>
</dbReference>
<feature type="region of interest" description="Disordered" evidence="1">
    <location>
        <begin position="253"/>
        <end position="396"/>
    </location>
</feature>
<dbReference type="GeneID" id="28838422"/>
<proteinExistence type="predicted"/>
<name>A0A1B8GPN4_9PEZI</name>
<dbReference type="OrthoDB" id="292964at2759"/>
<reference evidence="3 4" key="1">
    <citation type="submission" date="2016-03" db="EMBL/GenBank/DDBJ databases">
        <title>Comparative genomics of Pseudogymnoascus destructans, the fungus causing white-nose syndrome of bats.</title>
        <authorList>
            <person name="Palmer J.M."/>
            <person name="Drees K.P."/>
            <person name="Foster J.T."/>
            <person name="Lindner D.L."/>
        </authorList>
    </citation>
    <scope>NUCLEOTIDE SEQUENCE [LARGE SCALE GENOMIC DNA]</scope>
    <source>
        <strain evidence="3 4">UAMH 10579</strain>
    </source>
</reference>
<sequence length="1062" mass="118944">MSTGAILGRSSNRPLSMYGAGQTPQGGGSDANGHGTAGDNGKKLPARVFQHIDDLLKAKPEVNVHAPIRRLVLDAESYSKQADTHIDFRRPDLALQDYIKASIIAIDIIPRHKEYPDLKADRGELHRLYSALQKRIYSQYTRFEEVKVVIKKNNAESGIRPGSVNVVSNGIAREDAHSREPPVVPKNDAQAVKRPSGGDNKSPARTKPAVHPKPNALLGKAIGNHQRSQSEQIKRAPNLHNEDLESRFARLRAVDTQSQDQRSKAYPTRPFVKTGAEGFDGRSAVQSSKSLDRPSGPRDMPKASSGPPRPSKLAMDVLIPDMPRPPDAIYSPDRTSLDARSFPPPRIAPRPSLSEPRKPATAPTTSLSTRTTPSVSTDTLPNGQKSSSPRPPLDRKLFNSTTVVADDLVNYMKQCRILFVDIRSRSAFDSGHIMSQSILCIEPIALVEDMSASQLEERLVVSPDNEADLFRKRQDYDFVVYYDQSSSSNLYADETSNVEEIPLRDFSKAIFEYDYNKKLKCPPKLLVGGLDSWVQLMGPGALATSDTLQAVTPPIPHHDSPMRATSTSLSLEKQYQSRPLTQDEESKWQKKLMEPSDDFAGRFPDIDTFENTARASQNKSIVENSMTDYSYVDAHEAELNSLEFREPARPALALSKRSYHGVSESVSSSVSAPQKSSWGLSEVDSISPSVSASGRTGLDNFGNTCYMNSILQAFSATPWFVTYLLDGSIDKAGAPPRKKGEVSDPPQLMVRNLAFLIRHLWSGQYNFVKPQTLRNYIYRICNRGHSNSRVLFGGPNQQDAQEFLDFLLNIIEDETNPGRDRPEPAALTTAQEQQIRNEGHAAEIKFHRLRYAAAHQSPITDKLLLCTMKIFKCQECGWKTTNHSDNSPYLNVSIPDGRESKLSDLLSRRFSKEGKVKEVYDDVKCDKCFAIHGRKTRRSVTEVITRLPDTLILVLVRHTADIRRNNALVTFPLDDLDMDDYYYDVPDAGRDRLGKRSATHYRCYAVVQHLGDNLHSGHYITLVRDRERTSQWWEFSDRRIRTIDAALTQTSNSYIMFYQRVE</sequence>
<dbReference type="SUPFAM" id="SSF52821">
    <property type="entry name" value="Rhodanese/Cell cycle control phosphatase"/>
    <property type="match status" value="1"/>
</dbReference>
<feature type="compositionally biased region" description="Gly residues" evidence="1">
    <location>
        <begin position="24"/>
        <end position="38"/>
    </location>
</feature>
<dbReference type="GO" id="GO:0005634">
    <property type="term" value="C:nucleus"/>
    <property type="evidence" value="ECO:0007669"/>
    <property type="project" value="TreeGrafter"/>
</dbReference>
<dbReference type="PANTHER" id="PTHR24006">
    <property type="entry name" value="UBIQUITIN CARBOXYL-TERMINAL HYDROLASE"/>
    <property type="match status" value="1"/>
</dbReference>
<keyword evidence="3" id="KW-0378">Hydrolase</keyword>
<evidence type="ECO:0000256" key="1">
    <source>
        <dbReference type="SAM" id="MobiDB-lite"/>
    </source>
</evidence>
<keyword evidence="3" id="KW-0645">Protease</keyword>
<dbReference type="AlphaFoldDB" id="A0A1B8GPN4"/>
<feature type="region of interest" description="Disordered" evidence="1">
    <location>
        <begin position="1"/>
        <end position="43"/>
    </location>
</feature>
<dbReference type="InterPro" id="IPR018200">
    <property type="entry name" value="USP_CS"/>
</dbReference>
<evidence type="ECO:0000313" key="4">
    <source>
        <dbReference type="Proteomes" id="UP000091956"/>
    </source>
</evidence>
<feature type="compositionally biased region" description="Polar residues" evidence="1">
    <location>
        <begin position="563"/>
        <end position="580"/>
    </location>
</feature>
<dbReference type="InterPro" id="IPR050164">
    <property type="entry name" value="Peptidase_C19"/>
</dbReference>
<evidence type="ECO:0000259" key="2">
    <source>
        <dbReference type="PROSITE" id="PS50235"/>
    </source>
</evidence>
<gene>
    <name evidence="3" type="primary">DOA4</name>
    <name evidence="3" type="ORF">VE01_05036</name>
</gene>
<dbReference type="Gene3D" id="3.90.70.10">
    <property type="entry name" value="Cysteine proteinases"/>
    <property type="match status" value="1"/>
</dbReference>
<evidence type="ECO:0000313" key="3">
    <source>
        <dbReference type="EMBL" id="OBT97803.1"/>
    </source>
</evidence>
<feature type="compositionally biased region" description="Low complexity" evidence="1">
    <location>
        <begin position="359"/>
        <end position="377"/>
    </location>
</feature>
<dbReference type="CDD" id="cd02257">
    <property type="entry name" value="Peptidase_C19"/>
    <property type="match status" value="1"/>
</dbReference>
<dbReference type="InterPro" id="IPR028889">
    <property type="entry name" value="USP"/>
</dbReference>
<keyword evidence="4" id="KW-1185">Reference proteome</keyword>
<dbReference type="InterPro" id="IPR001394">
    <property type="entry name" value="Peptidase_C19_UCH"/>
</dbReference>
<feature type="domain" description="USP" evidence="2">
    <location>
        <begin position="696"/>
        <end position="1061"/>
    </location>
</feature>
<dbReference type="GO" id="GO:0006508">
    <property type="term" value="P:proteolysis"/>
    <property type="evidence" value="ECO:0007669"/>
    <property type="project" value="UniProtKB-KW"/>
</dbReference>
<dbReference type="RefSeq" id="XP_018131536.1">
    <property type="nucleotide sequence ID" value="XM_018274502.2"/>
</dbReference>
<dbReference type="Gene3D" id="3.40.250.10">
    <property type="entry name" value="Rhodanese-like domain"/>
    <property type="match status" value="1"/>
</dbReference>
<dbReference type="EMBL" id="KV460220">
    <property type="protein sequence ID" value="OBT97803.1"/>
    <property type="molecule type" value="Genomic_DNA"/>
</dbReference>
<organism evidence="3 4">
    <name type="scientific">Pseudogymnoascus verrucosus</name>
    <dbReference type="NCBI Taxonomy" id="342668"/>
    <lineage>
        <taxon>Eukaryota</taxon>
        <taxon>Fungi</taxon>
        <taxon>Dikarya</taxon>
        <taxon>Ascomycota</taxon>
        <taxon>Pezizomycotina</taxon>
        <taxon>Leotiomycetes</taxon>
        <taxon>Thelebolales</taxon>
        <taxon>Thelebolaceae</taxon>
        <taxon>Pseudogymnoascus</taxon>
    </lineage>
</organism>
<dbReference type="STRING" id="342668.A0A1B8GPN4"/>
<feature type="region of interest" description="Disordered" evidence="1">
    <location>
        <begin position="174"/>
        <end position="216"/>
    </location>
</feature>
<feature type="region of interest" description="Disordered" evidence="1">
    <location>
        <begin position="554"/>
        <end position="585"/>
    </location>
</feature>
<dbReference type="GO" id="GO:0016579">
    <property type="term" value="P:protein deubiquitination"/>
    <property type="evidence" value="ECO:0007669"/>
    <property type="project" value="InterPro"/>
</dbReference>
<feature type="compositionally biased region" description="Polar residues" evidence="1">
    <location>
        <begin position="378"/>
        <end position="388"/>
    </location>
</feature>
<reference evidence="4" key="2">
    <citation type="journal article" date="2018" name="Nat. Commun.">
        <title>Extreme sensitivity to ultraviolet light in the fungal pathogen causing white-nose syndrome of bats.</title>
        <authorList>
            <person name="Palmer J.M."/>
            <person name="Drees K.P."/>
            <person name="Foster J.T."/>
            <person name="Lindner D.L."/>
        </authorList>
    </citation>
    <scope>NUCLEOTIDE SEQUENCE [LARGE SCALE GENOMIC DNA]</scope>
    <source>
        <strain evidence="4">UAMH 10579</strain>
    </source>
</reference>
<protein>
    <submittedName>
        <fullName evidence="3">Ubiquitin-specific protease doa4</fullName>
    </submittedName>
</protein>
<dbReference type="SUPFAM" id="SSF54001">
    <property type="entry name" value="Cysteine proteinases"/>
    <property type="match status" value="1"/>
</dbReference>
<dbReference type="GO" id="GO:0004843">
    <property type="term" value="F:cysteine-type deubiquitinase activity"/>
    <property type="evidence" value="ECO:0007669"/>
    <property type="project" value="InterPro"/>
</dbReference>
<feature type="compositionally biased region" description="Basic and acidic residues" evidence="1">
    <location>
        <begin position="290"/>
        <end position="301"/>
    </location>
</feature>
<dbReference type="PROSITE" id="PS50235">
    <property type="entry name" value="USP_3"/>
    <property type="match status" value="1"/>
</dbReference>
<dbReference type="GO" id="GO:0005829">
    <property type="term" value="C:cytosol"/>
    <property type="evidence" value="ECO:0007669"/>
    <property type="project" value="TreeGrafter"/>
</dbReference>
<feature type="compositionally biased region" description="Polar residues" evidence="1">
    <location>
        <begin position="1"/>
        <end position="14"/>
    </location>
</feature>
<dbReference type="InterPro" id="IPR036873">
    <property type="entry name" value="Rhodanese-like_dom_sf"/>
</dbReference>
<accession>A0A1B8GPN4</accession>
<dbReference type="Pfam" id="PF00443">
    <property type="entry name" value="UCH"/>
    <property type="match status" value="1"/>
</dbReference>
<dbReference type="InterPro" id="IPR038765">
    <property type="entry name" value="Papain-like_cys_pep_sf"/>
</dbReference>
<dbReference type="PROSITE" id="PS00972">
    <property type="entry name" value="USP_1"/>
    <property type="match status" value="1"/>
</dbReference>